<dbReference type="InterPro" id="IPR023574">
    <property type="entry name" value="Ribosomal_uL4_dom_sf"/>
</dbReference>
<proteinExistence type="inferred from homology"/>
<comment type="caution">
    <text evidence="6">The sequence shown here is derived from an EMBL/GenBank/DDBJ whole genome shotgun (WGS) entry which is preliminary data.</text>
</comment>
<dbReference type="Proteomes" id="UP000279259">
    <property type="component" value="Unassembled WGS sequence"/>
</dbReference>
<evidence type="ECO:0000256" key="1">
    <source>
        <dbReference type="ARBA" id="ARBA00010528"/>
    </source>
</evidence>
<reference evidence="6 7" key="1">
    <citation type="submission" date="2018-11" db="EMBL/GenBank/DDBJ databases">
        <title>Genome sequence of Saitozyma podzolica DSM 27192.</title>
        <authorList>
            <person name="Aliyu H."/>
            <person name="Gorte O."/>
            <person name="Ochsenreither K."/>
        </authorList>
    </citation>
    <scope>NUCLEOTIDE SEQUENCE [LARGE SCALE GENOMIC DNA]</scope>
    <source>
        <strain evidence="6 7">DSM 27192</strain>
    </source>
</reference>
<feature type="region of interest" description="Disordered" evidence="5">
    <location>
        <begin position="293"/>
        <end position="312"/>
    </location>
</feature>
<evidence type="ECO:0000313" key="6">
    <source>
        <dbReference type="EMBL" id="RSH94094.1"/>
    </source>
</evidence>
<dbReference type="PANTHER" id="PTHR10746:SF6">
    <property type="entry name" value="LARGE RIBOSOMAL SUBUNIT PROTEIN UL4M"/>
    <property type="match status" value="1"/>
</dbReference>
<dbReference type="OrthoDB" id="275876at2759"/>
<dbReference type="AlphaFoldDB" id="A0A427YSI2"/>
<dbReference type="STRING" id="1890683.A0A427YSI2"/>
<dbReference type="GO" id="GO:1990904">
    <property type="term" value="C:ribonucleoprotein complex"/>
    <property type="evidence" value="ECO:0007669"/>
    <property type="project" value="UniProtKB-KW"/>
</dbReference>
<dbReference type="GO" id="GO:0005840">
    <property type="term" value="C:ribosome"/>
    <property type="evidence" value="ECO:0007669"/>
    <property type="project" value="UniProtKB-KW"/>
</dbReference>
<dbReference type="InterPro" id="IPR013005">
    <property type="entry name" value="Ribosomal_uL4-like"/>
</dbReference>
<comment type="similarity">
    <text evidence="1">Belongs to the universal ribosomal protein uL4 family.</text>
</comment>
<feature type="region of interest" description="Disordered" evidence="5">
    <location>
        <begin position="1"/>
        <end position="25"/>
    </location>
</feature>
<feature type="compositionally biased region" description="Low complexity" evidence="5">
    <location>
        <begin position="295"/>
        <end position="307"/>
    </location>
</feature>
<keyword evidence="2 6" id="KW-0689">Ribosomal protein</keyword>
<dbReference type="SUPFAM" id="SSF52166">
    <property type="entry name" value="Ribosomal protein L4"/>
    <property type="match status" value="1"/>
</dbReference>
<accession>A0A427YSI2</accession>
<gene>
    <name evidence="6" type="primary">YML6</name>
    <name evidence="6" type="ORF">EHS25_006748</name>
</gene>
<feature type="region of interest" description="Disordered" evidence="5">
    <location>
        <begin position="50"/>
        <end position="77"/>
    </location>
</feature>
<dbReference type="InterPro" id="IPR002136">
    <property type="entry name" value="Ribosomal_uL4"/>
</dbReference>
<evidence type="ECO:0000256" key="4">
    <source>
        <dbReference type="ARBA" id="ARBA00040565"/>
    </source>
</evidence>
<feature type="region of interest" description="Disordered" evidence="5">
    <location>
        <begin position="207"/>
        <end position="239"/>
    </location>
</feature>
<evidence type="ECO:0000256" key="5">
    <source>
        <dbReference type="SAM" id="MobiDB-lite"/>
    </source>
</evidence>
<dbReference type="GO" id="GO:0003735">
    <property type="term" value="F:structural constituent of ribosome"/>
    <property type="evidence" value="ECO:0007669"/>
    <property type="project" value="InterPro"/>
</dbReference>
<dbReference type="Gene3D" id="3.40.1370.10">
    <property type="match status" value="1"/>
</dbReference>
<dbReference type="EMBL" id="RSCD01000003">
    <property type="protein sequence ID" value="RSH94094.1"/>
    <property type="molecule type" value="Genomic_DNA"/>
</dbReference>
<organism evidence="6 7">
    <name type="scientific">Saitozyma podzolica</name>
    <dbReference type="NCBI Taxonomy" id="1890683"/>
    <lineage>
        <taxon>Eukaryota</taxon>
        <taxon>Fungi</taxon>
        <taxon>Dikarya</taxon>
        <taxon>Basidiomycota</taxon>
        <taxon>Agaricomycotina</taxon>
        <taxon>Tremellomycetes</taxon>
        <taxon>Tremellales</taxon>
        <taxon>Trimorphomycetaceae</taxon>
        <taxon>Saitozyma</taxon>
    </lineage>
</organism>
<keyword evidence="3" id="KW-0687">Ribonucleoprotein</keyword>
<evidence type="ECO:0000313" key="7">
    <source>
        <dbReference type="Proteomes" id="UP000279259"/>
    </source>
</evidence>
<protein>
    <recommendedName>
        <fullName evidence="4">Large ribosomal subunit protein uL4m</fullName>
    </recommendedName>
</protein>
<name>A0A427YSI2_9TREE</name>
<evidence type="ECO:0000256" key="3">
    <source>
        <dbReference type="ARBA" id="ARBA00023274"/>
    </source>
</evidence>
<dbReference type="Pfam" id="PF00573">
    <property type="entry name" value="Ribosomal_L4"/>
    <property type="match status" value="1"/>
</dbReference>
<dbReference type="PANTHER" id="PTHR10746">
    <property type="entry name" value="50S RIBOSOMAL PROTEIN L4"/>
    <property type="match status" value="1"/>
</dbReference>
<feature type="compositionally biased region" description="Low complexity" evidence="5">
    <location>
        <begin position="50"/>
        <end position="66"/>
    </location>
</feature>
<dbReference type="GO" id="GO:0006412">
    <property type="term" value="P:translation"/>
    <property type="evidence" value="ECO:0007669"/>
    <property type="project" value="InterPro"/>
</dbReference>
<sequence>MKRATRVLPSIAPPLRPTPHLLRPSVLLPSRPLAGPSTSTLPVPLTLSAPRRLASSSSTSPTSPTAVQPETEAEELDPADIARLEEEIEEAVKGLERLANEATGQEGWPANVRFEGVEIKEELPRGLRLHTLPSAAGEPILLPLSSLASSTPTLPAPENLAVELDPEVFGLPMRRDILHRNVVWYLSTLRQGNQSSKTRATVNYSGRKLRQQKGTGRARVGDASSGTRRGGAPIFPLHPRDHAQLLPRKVRSLGLRTALSSKLSSGLLRVVQDLSEAGWEGTNEARRALCDEYPESQSQSDSESWSDLTEDALGASSDSELTSITRRFGTPKDLSVLFLHAPAYTPEDIRRIEQLSRAVRNLSGVDVVSTDEVTVWHVLKYQWTVMEGSAVDALVGEDEEVGMEWAEGVEHVEDGEAAMDGARAKRAEEHLAA</sequence>
<keyword evidence="7" id="KW-1185">Reference proteome</keyword>
<evidence type="ECO:0000256" key="2">
    <source>
        <dbReference type="ARBA" id="ARBA00022980"/>
    </source>
</evidence>